<dbReference type="AlphaFoldDB" id="A0A4Z1CZ34"/>
<evidence type="ECO:0000313" key="1">
    <source>
        <dbReference type="EMBL" id="TGN74076.1"/>
    </source>
</evidence>
<sequence length="97" mass="10056">MTSGSAVREFGKGKKGDALFVEVRCRGKGTMNVVVRPVRMSFPVECSAGKDNTVHNEMAVAGADGAGTVVVTAPSAVRWALTVGHATAAQAEPLDLR</sequence>
<name>A0A4Z1CZ34_9ACTN</name>
<keyword evidence="2" id="KW-1185">Reference proteome</keyword>
<proteinExistence type="predicted"/>
<organism evidence="1 2">
    <name type="scientific">Streptomyces bauhiniae</name>
    <dbReference type="NCBI Taxonomy" id="2340725"/>
    <lineage>
        <taxon>Bacteria</taxon>
        <taxon>Bacillati</taxon>
        <taxon>Actinomycetota</taxon>
        <taxon>Actinomycetes</taxon>
        <taxon>Kitasatosporales</taxon>
        <taxon>Streptomycetaceae</taxon>
        <taxon>Streptomyces</taxon>
    </lineage>
</organism>
<dbReference type="Proteomes" id="UP000298159">
    <property type="component" value="Unassembled WGS sequence"/>
</dbReference>
<gene>
    <name evidence="1" type="ORF">E5083_24640</name>
</gene>
<reference evidence="1 2" key="1">
    <citation type="submission" date="2019-04" db="EMBL/GenBank/DDBJ databases">
        <title>Streptomyces sp. nov. Bv016 isolated from bark of Buahinia variegata.</title>
        <authorList>
            <person name="Kanchanasin P."/>
            <person name="Tanasupawat S."/>
            <person name="Yuki M."/>
            <person name="Kudo T."/>
        </authorList>
    </citation>
    <scope>NUCLEOTIDE SEQUENCE [LARGE SCALE GENOMIC DNA]</scope>
    <source>
        <strain evidence="1 2">Bv016</strain>
    </source>
</reference>
<protein>
    <submittedName>
        <fullName evidence="1">Uncharacterized protein</fullName>
    </submittedName>
</protein>
<comment type="caution">
    <text evidence="1">The sequence shown here is derived from an EMBL/GenBank/DDBJ whole genome shotgun (WGS) entry which is preliminary data.</text>
</comment>
<dbReference type="EMBL" id="SRRT01000007">
    <property type="protein sequence ID" value="TGN74076.1"/>
    <property type="molecule type" value="Genomic_DNA"/>
</dbReference>
<evidence type="ECO:0000313" key="2">
    <source>
        <dbReference type="Proteomes" id="UP000298159"/>
    </source>
</evidence>
<accession>A0A4Z1CZ34</accession>